<dbReference type="Proteomes" id="UP000295626">
    <property type="component" value="Unassembled WGS sequence"/>
</dbReference>
<accession>A0ABY2DP04</accession>
<protein>
    <submittedName>
        <fullName evidence="1">Uncharacterized protein</fullName>
    </submittedName>
</protein>
<name>A0ABY2DP04_9ACTN</name>
<evidence type="ECO:0000313" key="1">
    <source>
        <dbReference type="EMBL" id="TDC02196.1"/>
    </source>
</evidence>
<reference evidence="1 2" key="1">
    <citation type="submission" date="2019-02" db="EMBL/GenBank/DDBJ databases">
        <title>Draft genome sequences of novel Actinobacteria.</title>
        <authorList>
            <person name="Sahin N."/>
            <person name="Ay H."/>
            <person name="Saygin H."/>
        </authorList>
    </citation>
    <scope>NUCLEOTIDE SEQUENCE [LARGE SCALE GENOMIC DNA]</scope>
    <source>
        <strain evidence="1 2">JCM 30529</strain>
    </source>
</reference>
<comment type="caution">
    <text evidence="1">The sequence shown here is derived from an EMBL/GenBank/DDBJ whole genome shotgun (WGS) entry which is preliminary data.</text>
</comment>
<proteinExistence type="predicted"/>
<organism evidence="1 2">
    <name type="scientific">Micromonospora fluostatini</name>
    <dbReference type="NCBI Taxonomy" id="1629071"/>
    <lineage>
        <taxon>Bacteria</taxon>
        <taxon>Bacillati</taxon>
        <taxon>Actinomycetota</taxon>
        <taxon>Actinomycetes</taxon>
        <taxon>Micromonosporales</taxon>
        <taxon>Micromonosporaceae</taxon>
        <taxon>Micromonospora</taxon>
    </lineage>
</organism>
<dbReference type="EMBL" id="SMKE01000016">
    <property type="protein sequence ID" value="TDC02196.1"/>
    <property type="molecule type" value="Genomic_DNA"/>
</dbReference>
<keyword evidence="2" id="KW-1185">Reference proteome</keyword>
<gene>
    <name evidence="1" type="ORF">E1091_01280</name>
</gene>
<evidence type="ECO:0000313" key="2">
    <source>
        <dbReference type="Proteomes" id="UP000295626"/>
    </source>
</evidence>
<sequence>MSAEQELKRAAAAHEEILAAVRRGGEAALERAQRELGRVSDELTVERIRRVAALAQVARAQQHTGQVYRRVRGVDELVDEWERELPAGFVAAVRALTRPDFAEMLGAQR</sequence>